<keyword evidence="3" id="KW-0723">Serine/threonine-protein kinase</keyword>
<dbReference type="PROSITE" id="PS00107">
    <property type="entry name" value="PROTEIN_KINASE_ATP"/>
    <property type="match status" value="1"/>
</dbReference>
<keyword evidence="9" id="KW-0106">Calcium</keyword>
<dbReference type="FunFam" id="1.10.238.10:FF:000001">
    <property type="entry name" value="Calmodulin 1"/>
    <property type="match status" value="1"/>
</dbReference>
<evidence type="ECO:0000256" key="1">
    <source>
        <dbReference type="ARBA" id="ARBA00004635"/>
    </source>
</evidence>
<comment type="catalytic activity">
    <reaction evidence="13">
        <text>L-seryl-[protein] + ATP = O-phospho-L-seryl-[protein] + ADP + H(+)</text>
        <dbReference type="Rhea" id="RHEA:17989"/>
        <dbReference type="Rhea" id="RHEA-COMP:9863"/>
        <dbReference type="Rhea" id="RHEA-COMP:11604"/>
        <dbReference type="ChEBI" id="CHEBI:15378"/>
        <dbReference type="ChEBI" id="CHEBI:29999"/>
        <dbReference type="ChEBI" id="CHEBI:30616"/>
        <dbReference type="ChEBI" id="CHEBI:83421"/>
        <dbReference type="ChEBI" id="CHEBI:456216"/>
        <dbReference type="EC" id="2.7.11.1"/>
    </reaction>
</comment>
<dbReference type="PROSITE" id="PS00108">
    <property type="entry name" value="PROTEIN_KINASE_ST"/>
    <property type="match status" value="1"/>
</dbReference>
<evidence type="ECO:0000256" key="2">
    <source>
        <dbReference type="ARBA" id="ARBA00012513"/>
    </source>
</evidence>
<dbReference type="Gene3D" id="3.30.200.20">
    <property type="entry name" value="Phosphorylase Kinase, domain 1"/>
    <property type="match status" value="1"/>
</dbReference>
<evidence type="ECO:0000256" key="3">
    <source>
        <dbReference type="ARBA" id="ARBA00022527"/>
    </source>
</evidence>
<dbReference type="InterPro" id="IPR017441">
    <property type="entry name" value="Protein_kinase_ATP_BS"/>
</dbReference>
<protein>
    <recommendedName>
        <fullName evidence="2">non-specific serine/threonine protein kinase</fullName>
        <ecNumber evidence="2">2.7.11.1</ecNumber>
    </recommendedName>
</protein>
<feature type="binding site" evidence="14">
    <location>
        <position position="77"/>
    </location>
    <ligand>
        <name>ATP</name>
        <dbReference type="ChEBI" id="CHEBI:30616"/>
    </ligand>
</feature>
<dbReference type="Gene3D" id="1.10.238.10">
    <property type="entry name" value="EF-hand"/>
    <property type="match status" value="2"/>
</dbReference>
<dbReference type="InterPro" id="IPR050205">
    <property type="entry name" value="CDPK_Ser/Thr_kinases"/>
</dbReference>
<dbReference type="GO" id="GO:0005516">
    <property type="term" value="F:calmodulin binding"/>
    <property type="evidence" value="ECO:0000318"/>
    <property type="project" value="GO_Central"/>
</dbReference>
<gene>
    <name evidence="17" type="ORF">KFL_002340080</name>
</gene>
<evidence type="ECO:0000313" key="17">
    <source>
        <dbReference type="EMBL" id="GAQ85418.1"/>
    </source>
</evidence>
<evidence type="ECO:0000256" key="14">
    <source>
        <dbReference type="PROSITE-ProRule" id="PRU10141"/>
    </source>
</evidence>
<dbReference type="InterPro" id="IPR002048">
    <property type="entry name" value="EF_hand_dom"/>
</dbReference>
<evidence type="ECO:0000256" key="9">
    <source>
        <dbReference type="ARBA" id="ARBA00022837"/>
    </source>
</evidence>
<dbReference type="EMBL" id="DF237183">
    <property type="protein sequence ID" value="GAQ85418.1"/>
    <property type="molecule type" value="Genomic_DNA"/>
</dbReference>
<dbReference type="Pfam" id="PF13499">
    <property type="entry name" value="EF-hand_7"/>
    <property type="match status" value="2"/>
</dbReference>
<evidence type="ECO:0000259" key="15">
    <source>
        <dbReference type="PROSITE" id="PS50011"/>
    </source>
</evidence>
<evidence type="ECO:0000313" key="18">
    <source>
        <dbReference type="Proteomes" id="UP000054558"/>
    </source>
</evidence>
<organism evidence="17 18">
    <name type="scientific">Klebsormidium nitens</name>
    <name type="common">Green alga</name>
    <name type="synonym">Ulothrix nitens</name>
    <dbReference type="NCBI Taxonomy" id="105231"/>
    <lineage>
        <taxon>Eukaryota</taxon>
        <taxon>Viridiplantae</taxon>
        <taxon>Streptophyta</taxon>
        <taxon>Klebsormidiophyceae</taxon>
        <taxon>Klebsormidiales</taxon>
        <taxon>Klebsormidiaceae</taxon>
        <taxon>Klebsormidium</taxon>
    </lineage>
</organism>
<dbReference type="InterPro" id="IPR011009">
    <property type="entry name" value="Kinase-like_dom_sf"/>
</dbReference>
<evidence type="ECO:0000256" key="10">
    <source>
        <dbReference type="ARBA" id="ARBA00022840"/>
    </source>
</evidence>
<evidence type="ECO:0000259" key="16">
    <source>
        <dbReference type="PROSITE" id="PS50222"/>
    </source>
</evidence>
<keyword evidence="10 14" id="KW-0067">ATP-binding</keyword>
<dbReference type="InterPro" id="IPR000719">
    <property type="entry name" value="Prot_kinase_dom"/>
</dbReference>
<evidence type="ECO:0000256" key="6">
    <source>
        <dbReference type="ARBA" id="ARBA00022723"/>
    </source>
</evidence>
<keyword evidence="11" id="KW-0449">Lipoprotein</keyword>
<dbReference type="EC" id="2.7.11.1" evidence="2"/>
<dbReference type="FunFam" id="3.30.200.20:FF:000042">
    <property type="entry name" value="Aurora kinase A"/>
    <property type="match status" value="1"/>
</dbReference>
<keyword evidence="8 17" id="KW-0418">Kinase</keyword>
<dbReference type="PROSITE" id="PS00018">
    <property type="entry name" value="EF_HAND_1"/>
    <property type="match status" value="2"/>
</dbReference>
<dbReference type="SUPFAM" id="SSF47473">
    <property type="entry name" value="EF-hand"/>
    <property type="match status" value="1"/>
</dbReference>
<dbReference type="PROSITE" id="PS50222">
    <property type="entry name" value="EF_HAND_2"/>
    <property type="match status" value="3"/>
</dbReference>
<dbReference type="GO" id="GO:0035556">
    <property type="term" value="P:intracellular signal transduction"/>
    <property type="evidence" value="ECO:0000318"/>
    <property type="project" value="GO_Central"/>
</dbReference>
<comment type="catalytic activity">
    <reaction evidence="12">
        <text>L-threonyl-[protein] + ATP = O-phospho-L-threonyl-[protein] + ADP + H(+)</text>
        <dbReference type="Rhea" id="RHEA:46608"/>
        <dbReference type="Rhea" id="RHEA-COMP:11060"/>
        <dbReference type="Rhea" id="RHEA-COMP:11605"/>
        <dbReference type="ChEBI" id="CHEBI:15378"/>
        <dbReference type="ChEBI" id="CHEBI:30013"/>
        <dbReference type="ChEBI" id="CHEBI:30616"/>
        <dbReference type="ChEBI" id="CHEBI:61977"/>
        <dbReference type="ChEBI" id="CHEBI:456216"/>
        <dbReference type="EC" id="2.7.11.1"/>
    </reaction>
</comment>
<dbReference type="OMA" id="WFAMHAP"/>
<keyword evidence="18" id="KW-1185">Reference proteome</keyword>
<keyword evidence="6" id="KW-0479">Metal-binding</keyword>
<dbReference type="STRING" id="105231.A0A1Y1IBF4"/>
<keyword evidence="7 14" id="KW-0547">Nucleotide-binding</keyword>
<dbReference type="Pfam" id="PF00069">
    <property type="entry name" value="Pkinase"/>
    <property type="match status" value="1"/>
</dbReference>
<dbReference type="InterPro" id="IPR018247">
    <property type="entry name" value="EF_Hand_1_Ca_BS"/>
</dbReference>
<evidence type="ECO:0000256" key="8">
    <source>
        <dbReference type="ARBA" id="ARBA00022777"/>
    </source>
</evidence>
<feature type="domain" description="EF-hand" evidence="16">
    <location>
        <begin position="347"/>
        <end position="382"/>
    </location>
</feature>
<dbReference type="GO" id="GO:0016020">
    <property type="term" value="C:membrane"/>
    <property type="evidence" value="ECO:0007669"/>
    <property type="project" value="UniProtKB-SubCell"/>
</dbReference>
<dbReference type="GO" id="GO:0005634">
    <property type="term" value="C:nucleus"/>
    <property type="evidence" value="ECO:0000318"/>
    <property type="project" value="GO_Central"/>
</dbReference>
<keyword evidence="4" id="KW-0808">Transferase</keyword>
<dbReference type="GO" id="GO:0005737">
    <property type="term" value="C:cytoplasm"/>
    <property type="evidence" value="ECO:0000318"/>
    <property type="project" value="GO_Central"/>
</dbReference>
<accession>A0A1Y1IBF4</accession>
<evidence type="ECO:0000256" key="5">
    <source>
        <dbReference type="ARBA" id="ARBA00022707"/>
    </source>
</evidence>
<dbReference type="CDD" id="cd05117">
    <property type="entry name" value="STKc_CAMK"/>
    <property type="match status" value="1"/>
</dbReference>
<keyword evidence="5" id="KW-0519">Myristate</keyword>
<proteinExistence type="predicted"/>
<dbReference type="GO" id="GO:0009931">
    <property type="term" value="F:calcium-dependent protein serine/threonine kinase activity"/>
    <property type="evidence" value="ECO:0000318"/>
    <property type="project" value="GO_Central"/>
</dbReference>
<sequence>MGQCLSHEDAVSGVTAHVANLKKAPQALPINVEFGYKRNFEAHYVRGKELGRGQFGVTYAARNLETQEQVAVKMILKKTLTTPVDVEDTKREVQILSLLKGHENVVQYIDAFEDAERVFIVMELCEGGELLDRILAKRGRHYSEKDAAMVVRQMLNVVARCHLFGVVHRDLKPENFLFKSKAEDAPLKAVDFGLSEFYKPGKKFSNVVGSAYYVAPEVLKRKSGPEADVWSVGVITYILLCGRRPFWDRTEDGIFKEVLKGKPDFRDHPWPQVSPLAIQFVKKLLKKDPKARLTAAQALSHPWVRVNGKASDIPLDISVLSNLRSFVRYSRLKQLAMRALATTLEDDELVDLKDQFEAIDLEQRGTITIEELKKVLVKNKPYKILQRKDSTLLDRLTGLDTDKNGVIDFREFVSAAMHVHQLEEADAKAFERRVRKAFEYLDKDQNGYLEPEEIRKELGIKGSVDDIFEEGDLDADGKISYAEFKNIVETISATEGNWSSLRRPSISKAE</sequence>
<dbReference type="SMART" id="SM00220">
    <property type="entry name" value="S_TKc"/>
    <property type="match status" value="1"/>
</dbReference>
<feature type="domain" description="EF-hand" evidence="16">
    <location>
        <begin position="387"/>
        <end position="422"/>
    </location>
</feature>
<dbReference type="PANTHER" id="PTHR24349">
    <property type="entry name" value="SERINE/THREONINE-PROTEIN KINASE"/>
    <property type="match status" value="1"/>
</dbReference>
<evidence type="ECO:0000256" key="11">
    <source>
        <dbReference type="ARBA" id="ARBA00023288"/>
    </source>
</evidence>
<dbReference type="SUPFAM" id="SSF56112">
    <property type="entry name" value="Protein kinase-like (PK-like)"/>
    <property type="match status" value="1"/>
</dbReference>
<feature type="domain" description="EF-hand" evidence="16">
    <location>
        <begin position="459"/>
        <end position="494"/>
    </location>
</feature>
<evidence type="ECO:0000256" key="12">
    <source>
        <dbReference type="ARBA" id="ARBA00047899"/>
    </source>
</evidence>
<feature type="domain" description="Protein kinase" evidence="15">
    <location>
        <begin position="44"/>
        <end position="304"/>
    </location>
</feature>
<evidence type="ECO:0000256" key="7">
    <source>
        <dbReference type="ARBA" id="ARBA00022741"/>
    </source>
</evidence>
<dbReference type="GO" id="GO:0005509">
    <property type="term" value="F:calcium ion binding"/>
    <property type="evidence" value="ECO:0007669"/>
    <property type="project" value="InterPro"/>
</dbReference>
<evidence type="ECO:0000256" key="13">
    <source>
        <dbReference type="ARBA" id="ARBA00048679"/>
    </source>
</evidence>
<comment type="subcellular location">
    <subcellularLocation>
        <location evidence="1">Membrane</location>
        <topology evidence="1">Lipid-anchor</topology>
    </subcellularLocation>
</comment>
<dbReference type="Gene3D" id="1.10.510.10">
    <property type="entry name" value="Transferase(Phosphotransferase) domain 1"/>
    <property type="match status" value="1"/>
</dbReference>
<reference evidence="17 18" key="1">
    <citation type="journal article" date="2014" name="Nat. Commun.">
        <title>Klebsormidium flaccidum genome reveals primary factors for plant terrestrial adaptation.</title>
        <authorList>
            <person name="Hori K."/>
            <person name="Maruyama F."/>
            <person name="Fujisawa T."/>
            <person name="Togashi T."/>
            <person name="Yamamoto N."/>
            <person name="Seo M."/>
            <person name="Sato S."/>
            <person name="Yamada T."/>
            <person name="Mori H."/>
            <person name="Tajima N."/>
            <person name="Moriyama T."/>
            <person name="Ikeuchi M."/>
            <person name="Watanabe M."/>
            <person name="Wada H."/>
            <person name="Kobayashi K."/>
            <person name="Saito M."/>
            <person name="Masuda T."/>
            <person name="Sasaki-Sekimoto Y."/>
            <person name="Mashiguchi K."/>
            <person name="Awai K."/>
            <person name="Shimojima M."/>
            <person name="Masuda S."/>
            <person name="Iwai M."/>
            <person name="Nobusawa T."/>
            <person name="Narise T."/>
            <person name="Kondo S."/>
            <person name="Saito H."/>
            <person name="Sato R."/>
            <person name="Murakawa M."/>
            <person name="Ihara Y."/>
            <person name="Oshima-Yamada Y."/>
            <person name="Ohtaka K."/>
            <person name="Satoh M."/>
            <person name="Sonobe K."/>
            <person name="Ishii M."/>
            <person name="Ohtani R."/>
            <person name="Kanamori-Sato M."/>
            <person name="Honoki R."/>
            <person name="Miyazaki D."/>
            <person name="Mochizuki H."/>
            <person name="Umetsu J."/>
            <person name="Higashi K."/>
            <person name="Shibata D."/>
            <person name="Kamiya Y."/>
            <person name="Sato N."/>
            <person name="Nakamura Y."/>
            <person name="Tabata S."/>
            <person name="Ida S."/>
            <person name="Kurokawa K."/>
            <person name="Ohta H."/>
        </authorList>
    </citation>
    <scope>NUCLEOTIDE SEQUENCE [LARGE SCALE GENOMIC DNA]</scope>
    <source>
        <strain evidence="17 18">NIES-2285</strain>
    </source>
</reference>
<dbReference type="FunFam" id="1.10.510.10:FF:000225">
    <property type="entry name" value="calcium-dependent protein kinase 28-like"/>
    <property type="match status" value="1"/>
</dbReference>
<dbReference type="GO" id="GO:0005524">
    <property type="term" value="F:ATP binding"/>
    <property type="evidence" value="ECO:0007669"/>
    <property type="project" value="UniProtKB-UniRule"/>
</dbReference>
<dbReference type="OrthoDB" id="40902at2759"/>
<dbReference type="Proteomes" id="UP000054558">
    <property type="component" value="Unassembled WGS sequence"/>
</dbReference>
<dbReference type="InterPro" id="IPR008271">
    <property type="entry name" value="Ser/Thr_kinase_AS"/>
</dbReference>
<dbReference type="InterPro" id="IPR011992">
    <property type="entry name" value="EF-hand-dom_pair"/>
</dbReference>
<dbReference type="PROSITE" id="PS50011">
    <property type="entry name" value="PROTEIN_KINASE_DOM"/>
    <property type="match status" value="1"/>
</dbReference>
<dbReference type="GO" id="GO:0004683">
    <property type="term" value="F:calcium/calmodulin-dependent protein kinase activity"/>
    <property type="evidence" value="ECO:0000318"/>
    <property type="project" value="GO_Central"/>
</dbReference>
<dbReference type="SMART" id="SM00054">
    <property type="entry name" value="EFh"/>
    <property type="match status" value="4"/>
</dbReference>
<dbReference type="CDD" id="cd00051">
    <property type="entry name" value="EFh"/>
    <property type="match status" value="1"/>
</dbReference>
<evidence type="ECO:0000256" key="4">
    <source>
        <dbReference type="ARBA" id="ARBA00022679"/>
    </source>
</evidence>
<name>A0A1Y1IBF4_KLENI</name>
<dbReference type="AlphaFoldDB" id="A0A1Y1IBF4"/>